<accession>A0AAE2ECV1</accession>
<proteinExistence type="predicted"/>
<sequence length="299" mass="34476">MKPFDPYSIVIAVNQLADVVNEASQTNLFKDYFMPVFVVILSSITAYIIAIRGYQFQEAAKNERMKADTLNSIVLKMQSMQASLIATKQNYFESLGSHPIQRALNVPIMPNRLEYANFAANELAQLLYTKNHDIDKYPWMNIASYVSTFGNFNMFIEILKIRNELDKEAKHQLAPLIAGSGVRGEISIIEVAKLLDESLMMKYIDLTEKFIVLVDDLLETLNDFMINFPQETNGLLKKKYLKNYVFLTGYENKSEWFLKLLKRCPSVDLAQLGHFMKFDEEETRRMYVENSVVITTPKE</sequence>
<evidence type="ECO:0000313" key="3">
    <source>
        <dbReference type="Proteomes" id="UP000033344"/>
    </source>
</evidence>
<keyword evidence="1" id="KW-0472">Membrane</keyword>
<organism evidence="2 3">
    <name type="scientific">Enterobacter cloacae subsp. cloacae</name>
    <dbReference type="NCBI Taxonomy" id="336306"/>
    <lineage>
        <taxon>Bacteria</taxon>
        <taxon>Pseudomonadati</taxon>
        <taxon>Pseudomonadota</taxon>
        <taxon>Gammaproteobacteria</taxon>
        <taxon>Enterobacterales</taxon>
        <taxon>Enterobacteriaceae</taxon>
        <taxon>Enterobacter</taxon>
        <taxon>Enterobacter cloacae complex</taxon>
    </lineage>
</organism>
<name>A0AAE2ECV1_ENTCL</name>
<dbReference type="RefSeq" id="WP_045294092.1">
    <property type="nucleotide sequence ID" value="NZ_JZYG01000012.1"/>
</dbReference>
<feature type="transmembrane region" description="Helical" evidence="1">
    <location>
        <begin position="32"/>
        <end position="54"/>
    </location>
</feature>
<reference evidence="2 3" key="1">
    <citation type="submission" date="2015-03" db="EMBL/GenBank/DDBJ databases">
        <authorList>
            <person name="McCorrison J."/>
            <person name="Sanka R."/>
            <person name="Adams M."/>
            <person name="Brinkac L."/>
            <person name="Nierman W."/>
            <person name="Sutton G."/>
            <person name="Nelson K."/>
            <person name="Kiedrowski L."/>
            <person name="Guerrero D."/>
            <person name="Bonomo R."/>
        </authorList>
    </citation>
    <scope>NUCLEOTIDE SEQUENCE [LARGE SCALE GENOMIC DNA]</scope>
    <source>
        <strain evidence="2 3">42324</strain>
    </source>
</reference>
<keyword evidence="1" id="KW-1133">Transmembrane helix</keyword>
<keyword evidence="1" id="KW-0812">Transmembrane</keyword>
<evidence type="ECO:0000256" key="1">
    <source>
        <dbReference type="SAM" id="Phobius"/>
    </source>
</evidence>
<comment type="caution">
    <text evidence="2">The sequence shown here is derived from an EMBL/GenBank/DDBJ whole genome shotgun (WGS) entry which is preliminary data.</text>
</comment>
<protein>
    <submittedName>
        <fullName evidence="2">Uncharacterized protein</fullName>
    </submittedName>
</protein>
<dbReference type="AlphaFoldDB" id="A0AAE2ECV1"/>
<evidence type="ECO:0000313" key="2">
    <source>
        <dbReference type="EMBL" id="KJM37687.1"/>
    </source>
</evidence>
<dbReference type="Proteomes" id="UP000033344">
    <property type="component" value="Unassembled WGS sequence"/>
</dbReference>
<gene>
    <name evidence="2" type="ORF">SS44_11215</name>
</gene>
<dbReference type="EMBL" id="JZYG01000012">
    <property type="protein sequence ID" value="KJM37687.1"/>
    <property type="molecule type" value="Genomic_DNA"/>
</dbReference>